<evidence type="ECO:0000313" key="2">
    <source>
        <dbReference type="Proteomes" id="UP000703269"/>
    </source>
</evidence>
<comment type="caution">
    <text evidence="1">The sequence shown here is derived from an EMBL/GenBank/DDBJ whole genome shotgun (WGS) entry which is preliminary data.</text>
</comment>
<sequence length="233" mass="24818">MPSRRHRHASAPFWADAASRRPTPVDDTLVAGHIRELLLHGLAANRHSARGDGVSALPAGLDFVQGAQLCPSAPAFGHGVLHSGTAFATPRILGSPRNGLSAGVPSGLLGRRYRPRRSWLWSMNVRLPENEDIDIIPCSNSKCSGWLLSASVVCPNVGLSSAFFTRPLVSPAHNSSWSLSLPLSPDRASKFLLRPHDPTFLANQPANNPPRDVIQAAVLAAATAERNSLATAD</sequence>
<dbReference type="AlphaFoldDB" id="A0A9P3LL30"/>
<dbReference type="EMBL" id="BPQB01000084">
    <property type="protein sequence ID" value="GJE98259.1"/>
    <property type="molecule type" value="Genomic_DNA"/>
</dbReference>
<accession>A0A9P3LL30</accession>
<protein>
    <submittedName>
        <fullName evidence="1">Uncharacterized protein</fullName>
    </submittedName>
</protein>
<dbReference type="Proteomes" id="UP000703269">
    <property type="component" value="Unassembled WGS sequence"/>
</dbReference>
<proteinExistence type="predicted"/>
<organism evidence="1 2">
    <name type="scientific">Phanerochaete sordida</name>
    <dbReference type="NCBI Taxonomy" id="48140"/>
    <lineage>
        <taxon>Eukaryota</taxon>
        <taxon>Fungi</taxon>
        <taxon>Dikarya</taxon>
        <taxon>Basidiomycota</taxon>
        <taxon>Agaricomycotina</taxon>
        <taxon>Agaricomycetes</taxon>
        <taxon>Polyporales</taxon>
        <taxon>Phanerochaetaceae</taxon>
        <taxon>Phanerochaete</taxon>
    </lineage>
</organism>
<keyword evidence="2" id="KW-1185">Reference proteome</keyword>
<reference evidence="1 2" key="1">
    <citation type="submission" date="2021-08" db="EMBL/GenBank/DDBJ databases">
        <title>Draft Genome Sequence of Phanerochaete sordida strain YK-624.</title>
        <authorList>
            <person name="Mori T."/>
            <person name="Dohra H."/>
            <person name="Suzuki T."/>
            <person name="Kawagishi H."/>
            <person name="Hirai H."/>
        </authorList>
    </citation>
    <scope>NUCLEOTIDE SEQUENCE [LARGE SCALE GENOMIC DNA]</scope>
    <source>
        <strain evidence="1 2">YK-624</strain>
    </source>
</reference>
<evidence type="ECO:0000313" key="1">
    <source>
        <dbReference type="EMBL" id="GJE98259.1"/>
    </source>
</evidence>
<gene>
    <name evidence="1" type="ORF">PsYK624_144850</name>
</gene>
<name>A0A9P3LL30_9APHY</name>